<sequence length="31" mass="3762">MVDEIHLLPLFLKINERRKEQTLKKIIPKCN</sequence>
<evidence type="ECO:0000313" key="1">
    <source>
        <dbReference type="EMBL" id="ACD83735.1"/>
    </source>
</evidence>
<evidence type="ECO:0000313" key="2">
    <source>
        <dbReference type="Proteomes" id="UP000009149"/>
    </source>
</evidence>
<protein>
    <submittedName>
        <fullName evidence="1">Uncharacterized protein</fullName>
    </submittedName>
</protein>
<dbReference type="Proteomes" id="UP000009149">
    <property type="component" value="Chromosome"/>
</dbReference>
<dbReference type="AlphaFoldDB" id="B3DWS2"/>
<gene>
    <name evidence="1" type="ordered locus">Minf_1681</name>
</gene>
<dbReference type="KEGG" id="min:Minf_1681"/>
<organism evidence="1 2">
    <name type="scientific">Methylacidiphilum infernorum (isolate V4)</name>
    <name type="common">Methylokorus infernorum (strain V4)</name>
    <dbReference type="NCBI Taxonomy" id="481448"/>
    <lineage>
        <taxon>Bacteria</taxon>
        <taxon>Pseudomonadati</taxon>
        <taxon>Verrucomicrobiota</taxon>
        <taxon>Methylacidiphilae</taxon>
        <taxon>Methylacidiphilales</taxon>
        <taxon>Methylacidiphilaceae</taxon>
        <taxon>Methylacidiphilum (ex Ratnadevi et al. 2023)</taxon>
    </lineage>
</organism>
<accession>B3DWS2</accession>
<dbReference type="HOGENOM" id="CLU_3397395_0_0_0"/>
<reference evidence="1 2" key="1">
    <citation type="journal article" date="2008" name="Biol. Direct">
        <title>Complete genome sequence of the extremely acidophilic methanotroph isolate V4, Methylacidiphilum infernorum, a representative of the bacterial phylum Verrucomicrobia.</title>
        <authorList>
            <person name="Hou S."/>
            <person name="Makarova K.S."/>
            <person name="Saw J.H."/>
            <person name="Senin P."/>
            <person name="Ly B.V."/>
            <person name="Zhou Z."/>
            <person name="Ren Y."/>
            <person name="Wang J."/>
            <person name="Galperin M.Y."/>
            <person name="Omelchenko M.V."/>
            <person name="Wolf Y.I."/>
            <person name="Yutin N."/>
            <person name="Koonin E.V."/>
            <person name="Stott M.B."/>
            <person name="Mountain B.W."/>
            <person name="Crowe M.A."/>
            <person name="Smirnova A.V."/>
            <person name="Dunfield P.F."/>
            <person name="Feng L."/>
            <person name="Wang L."/>
            <person name="Alam M."/>
        </authorList>
    </citation>
    <scope>NUCLEOTIDE SEQUENCE [LARGE SCALE GENOMIC DNA]</scope>
    <source>
        <strain evidence="2">Isolate V4</strain>
    </source>
</reference>
<dbReference type="EMBL" id="CP000975">
    <property type="protein sequence ID" value="ACD83735.1"/>
    <property type="molecule type" value="Genomic_DNA"/>
</dbReference>
<dbReference type="STRING" id="481448.Minf_1681"/>
<name>B3DWS2_METI4</name>
<proteinExistence type="predicted"/>